<feature type="transmembrane region" description="Helical" evidence="1">
    <location>
        <begin position="49"/>
        <end position="68"/>
    </location>
</feature>
<feature type="transmembrane region" description="Helical" evidence="1">
    <location>
        <begin position="6"/>
        <end position="28"/>
    </location>
</feature>
<dbReference type="AlphaFoldDB" id="A0AAU8MB92"/>
<dbReference type="EMBL" id="CP159278">
    <property type="protein sequence ID" value="XCN78712.1"/>
    <property type="molecule type" value="Genomic_DNA"/>
</dbReference>
<proteinExistence type="predicted"/>
<feature type="transmembrane region" description="Helical" evidence="1">
    <location>
        <begin position="118"/>
        <end position="136"/>
    </location>
</feature>
<protein>
    <submittedName>
        <fullName evidence="2">Uncharacterized protein</fullName>
    </submittedName>
</protein>
<accession>A0AAU8MB92</accession>
<feature type="transmembrane region" description="Helical" evidence="1">
    <location>
        <begin position="88"/>
        <end position="111"/>
    </location>
</feature>
<dbReference type="RefSeq" id="WP_354675731.1">
    <property type="nucleotide sequence ID" value="NZ_CP159278.1"/>
</dbReference>
<keyword evidence="1" id="KW-1133">Transmembrane helix</keyword>
<name>A0AAU8MB92_PSESX</name>
<evidence type="ECO:0000313" key="2">
    <source>
        <dbReference type="EMBL" id="XCN78712.1"/>
    </source>
</evidence>
<reference evidence="2" key="1">
    <citation type="journal article" date="2014" name="Genome Announc.">
        <title>Draft Genome Sequences of a Phylogenetically Diverse Suite of Pseudomonas syringae Strains from Multiple Source Populations.</title>
        <authorList>
            <person name="Baltrus D.A."/>
            <person name="Yourstone S."/>
            <person name="Lind A."/>
            <person name="Guilbaud C."/>
            <person name="Sands D.C."/>
            <person name="Jones C.D."/>
            <person name="Morris C.E."/>
            <person name="Dangl J.L."/>
        </authorList>
    </citation>
    <scope>NUCLEOTIDE SEQUENCE</scope>
    <source>
        <strain evidence="2">USA007</strain>
    </source>
</reference>
<reference evidence="2" key="2">
    <citation type="submission" date="2024-07" db="EMBL/GenBank/DDBJ databases">
        <title>A complete genome sequence for Pseudomonas syringae USA007.</title>
        <authorList>
            <person name="Baltrus D.A."/>
        </authorList>
    </citation>
    <scope>NUCLEOTIDE SEQUENCE</scope>
    <source>
        <strain evidence="2">USA007</strain>
    </source>
</reference>
<evidence type="ECO:0000256" key="1">
    <source>
        <dbReference type="SAM" id="Phobius"/>
    </source>
</evidence>
<sequence length="154" mass="17323">MAVFIFGLAVYVLGGIGLYYFTGHLTAAGEVMDAMYAWIYLDAGVRISTYQFTCLCWSTVCHACWMALFSPKGVVWVGSIRFSNVVYLFFRTLGYLFFCFFILAIVGVGVAKRPFSDFHQFFSILVPCLLLGGWVWSARDFLIAVSGVRKRGVR</sequence>
<organism evidence="2">
    <name type="scientific">Pseudomonas syringae USA007</name>
    <dbReference type="NCBI Taxonomy" id="1357288"/>
    <lineage>
        <taxon>Bacteria</taxon>
        <taxon>Pseudomonadati</taxon>
        <taxon>Pseudomonadota</taxon>
        <taxon>Gammaproteobacteria</taxon>
        <taxon>Pseudomonadales</taxon>
        <taxon>Pseudomonadaceae</taxon>
        <taxon>Pseudomonas</taxon>
        <taxon>Pseudomonas syringae</taxon>
    </lineage>
</organism>
<keyword evidence="1" id="KW-0472">Membrane</keyword>
<keyword evidence="1" id="KW-0812">Transmembrane</keyword>
<gene>
    <name evidence="2" type="ORF">N027_04050</name>
</gene>